<accession>A0A367ELP4</accession>
<dbReference type="Proteomes" id="UP000253094">
    <property type="component" value="Unassembled WGS sequence"/>
</dbReference>
<reference evidence="1 2" key="1">
    <citation type="submission" date="2018-06" db="EMBL/GenBank/DDBJ databases">
        <title>Sphaerisporangium craniellae sp. nov., isolated from a marine sponge in the South China Sea.</title>
        <authorList>
            <person name="Li L."/>
        </authorList>
    </citation>
    <scope>NUCLEOTIDE SEQUENCE [LARGE SCALE GENOMIC DNA]</scope>
    <source>
        <strain evidence="1 2">CCTCC AA 208026</strain>
    </source>
</reference>
<proteinExistence type="predicted"/>
<sequence length="164" mass="17858">MTWQVEIIITPRHLDDQQLGQLAEALVGAAFTYDQDTGTVSVRVAVNAKTQAEAVRAASARFAEVARTTLGEVVPYVGIRVARGDNDPAPRGPELVGYTEIAALLGHMKGKPLSRQRARELAEEHDDFPAPVARLSMGPVFTLASVLEFGRNWEARTGRPRIGR</sequence>
<dbReference type="EMBL" id="QOIL01000035">
    <property type="protein sequence ID" value="RCG19028.1"/>
    <property type="molecule type" value="Genomic_DNA"/>
</dbReference>
<protein>
    <submittedName>
        <fullName evidence="1">Uncharacterized protein</fullName>
    </submittedName>
</protein>
<comment type="caution">
    <text evidence="1">The sequence shown here is derived from an EMBL/GenBank/DDBJ whole genome shotgun (WGS) entry which is preliminary data.</text>
</comment>
<dbReference type="AlphaFoldDB" id="A0A367ELP4"/>
<dbReference type="OrthoDB" id="3789221at2"/>
<evidence type="ECO:0000313" key="2">
    <source>
        <dbReference type="Proteomes" id="UP000253094"/>
    </source>
</evidence>
<name>A0A367ELP4_9ACTN</name>
<gene>
    <name evidence="1" type="ORF">DQ384_38510</name>
</gene>
<organism evidence="1 2">
    <name type="scientific">Sphaerisporangium album</name>
    <dbReference type="NCBI Taxonomy" id="509200"/>
    <lineage>
        <taxon>Bacteria</taxon>
        <taxon>Bacillati</taxon>
        <taxon>Actinomycetota</taxon>
        <taxon>Actinomycetes</taxon>
        <taxon>Streptosporangiales</taxon>
        <taxon>Streptosporangiaceae</taxon>
        <taxon>Sphaerisporangium</taxon>
    </lineage>
</organism>
<evidence type="ECO:0000313" key="1">
    <source>
        <dbReference type="EMBL" id="RCG19028.1"/>
    </source>
</evidence>
<keyword evidence="2" id="KW-1185">Reference proteome</keyword>
<dbReference type="RefSeq" id="WP_114033829.1">
    <property type="nucleotide sequence ID" value="NZ_QOIL01000035.1"/>
</dbReference>